<accession>A0A4U6QLR9</accession>
<keyword evidence="3" id="KW-1185">Reference proteome</keyword>
<protein>
    <submittedName>
        <fullName evidence="2">Flagellar biosynthesis protein FlgA</fullName>
    </submittedName>
</protein>
<reference evidence="2 3" key="1">
    <citation type="submission" date="2019-05" db="EMBL/GenBank/DDBJ databases">
        <title>Nakamurella sp. N5BH11, whole genome shotgun sequence.</title>
        <authorList>
            <person name="Tuo L."/>
        </authorList>
    </citation>
    <scope>NUCLEOTIDE SEQUENCE [LARGE SCALE GENOMIC DNA]</scope>
    <source>
        <strain evidence="2 3">N5BH11</strain>
    </source>
</reference>
<organism evidence="2 3">
    <name type="scientific">Nakamurella flava</name>
    <dbReference type="NCBI Taxonomy" id="2576308"/>
    <lineage>
        <taxon>Bacteria</taxon>
        <taxon>Bacillati</taxon>
        <taxon>Actinomycetota</taxon>
        <taxon>Actinomycetes</taxon>
        <taxon>Nakamurellales</taxon>
        <taxon>Nakamurellaceae</taxon>
        <taxon>Nakamurella</taxon>
    </lineage>
</organism>
<dbReference type="OrthoDB" id="5192391at2"/>
<dbReference type="CDD" id="cd11614">
    <property type="entry name" value="SAF_CpaB_FlgA_like"/>
    <property type="match status" value="1"/>
</dbReference>
<name>A0A4U6QLR9_9ACTN</name>
<evidence type="ECO:0000313" key="2">
    <source>
        <dbReference type="EMBL" id="TKV61504.1"/>
    </source>
</evidence>
<evidence type="ECO:0000313" key="3">
    <source>
        <dbReference type="Proteomes" id="UP000306985"/>
    </source>
</evidence>
<feature type="domain" description="SAF" evidence="1">
    <location>
        <begin position="44"/>
        <end position="107"/>
    </location>
</feature>
<dbReference type="AlphaFoldDB" id="A0A4U6QLR9"/>
<sequence length="213" mass="21434">MTARSPRRLTRPRWLNVRVVGGIVLVVAAVVLGARVVGASSRTAPVWTASRDLAAGTVLTEDDLRPAEVNLGDTGSLYLGPGGDSPVGLVLGERIGQGSLLPAAAVRPVPDSRVVAIGVDPDRLPPGVVHGSVIDLYLTVEPTAGATIGGTTTDRVGGSLTVQAVTAPATGGLSGASSNQYQLAVQLPAAKADELVKLLPKGVATVVLVSGTS</sequence>
<proteinExistence type="predicted"/>
<keyword evidence="2" id="KW-0969">Cilium</keyword>
<dbReference type="SMART" id="SM00858">
    <property type="entry name" value="SAF"/>
    <property type="match status" value="1"/>
</dbReference>
<gene>
    <name evidence="2" type="ORF">FDO65_08015</name>
</gene>
<dbReference type="EMBL" id="SZZH01000001">
    <property type="protein sequence ID" value="TKV61504.1"/>
    <property type="molecule type" value="Genomic_DNA"/>
</dbReference>
<evidence type="ECO:0000259" key="1">
    <source>
        <dbReference type="SMART" id="SM00858"/>
    </source>
</evidence>
<dbReference type="Pfam" id="PF08666">
    <property type="entry name" value="SAF"/>
    <property type="match status" value="1"/>
</dbReference>
<keyword evidence="2" id="KW-0966">Cell projection</keyword>
<keyword evidence="2" id="KW-0282">Flagellum</keyword>
<dbReference type="RefSeq" id="WP_137448809.1">
    <property type="nucleotide sequence ID" value="NZ_SZZH01000001.1"/>
</dbReference>
<comment type="caution">
    <text evidence="2">The sequence shown here is derived from an EMBL/GenBank/DDBJ whole genome shotgun (WGS) entry which is preliminary data.</text>
</comment>
<dbReference type="Proteomes" id="UP000306985">
    <property type="component" value="Unassembled WGS sequence"/>
</dbReference>
<dbReference type="InterPro" id="IPR013974">
    <property type="entry name" value="SAF"/>
</dbReference>